<evidence type="ECO:0000256" key="8">
    <source>
        <dbReference type="SAM" id="Phobius"/>
    </source>
</evidence>
<feature type="transmembrane region" description="Helical" evidence="8">
    <location>
        <begin position="218"/>
        <end position="239"/>
    </location>
</feature>
<dbReference type="GO" id="GO:0016491">
    <property type="term" value="F:oxidoreductase activity"/>
    <property type="evidence" value="ECO:0007669"/>
    <property type="project" value="UniProtKB-KW"/>
</dbReference>
<feature type="transmembrane region" description="Helical" evidence="8">
    <location>
        <begin position="664"/>
        <end position="682"/>
    </location>
</feature>
<feature type="transmembrane region" description="Helical" evidence="8">
    <location>
        <begin position="431"/>
        <end position="464"/>
    </location>
</feature>
<dbReference type="PANTHER" id="PTHR42682:SF3">
    <property type="entry name" value="FORMATE HYDROGENLYASE SUBUNIT 3-RELATED"/>
    <property type="match status" value="1"/>
</dbReference>
<sequence>MIEMITSSIGFSSLLAFFTTGAVGSLVLKKNDNLANIWGNFFTIAGSLLGIIFSVLVIVTGHNFIFNFGSSSFSFFIFSFNIDMLSAFFIFTISLIAFFCSVFGIGYIKHFYKKYNIGVLGFFYNLLIGSMILVVTASNGIFFLIAWEIMSISSYFLVVYDRNDKNNIKAGFLYLIMTYIGASFIIFAFLLIYKYTNSFDFAVIKSNMALIPYSVKNIIFIFGIIGFGTKAGIIPFHIWLPAAHPAAPSHVSALMSGVMIKTGIYMLIRITLDILQPIPVWWGMIIIIIGSVSTLFGVLYALTEHDIKKLLAYHSIENIGIILLGLGSAMVFYSLNMASLALLSLTASFFHILNHAVFKSLLFLSAGSAINEVHTKNIEEYGGLIKYMPETAMFFLIGSMAISALPPFNGFFSEWLTFQSLFQGIAQLHSYSQMVFLLAAGSLAFAGGLTLACFVKAFGVIFLARPRSEEVTRAKESNLYMRVGMGALALLSILFGLLSANITIFLEKIGKGFSIFSNTFSSVSVSSHQVLKINNSFSSVSSPVIFIAIIITISLVVWIIKYFVNKNQKITISKTWDCGTALSPRMEITATGFARSIILIFKGILKPSIQHDIEYHDAESRYLPKSRVVTLGVGNIYNYYFYQPINKIINGLSLRVKNIQGGNINIYISYIFIALIISLFLIL</sequence>
<feature type="transmembrane region" description="Helical" evidence="8">
    <location>
        <begin position="40"/>
        <end position="59"/>
    </location>
</feature>
<evidence type="ECO:0000259" key="9">
    <source>
        <dbReference type="Pfam" id="PF00361"/>
    </source>
</evidence>
<evidence type="ECO:0000256" key="6">
    <source>
        <dbReference type="ARBA" id="ARBA00023136"/>
    </source>
</evidence>
<feature type="transmembrane region" description="Helical" evidence="8">
    <location>
        <begin position="544"/>
        <end position="564"/>
    </location>
</feature>
<keyword evidence="6 8" id="KW-0472">Membrane</keyword>
<dbReference type="Pfam" id="PF00361">
    <property type="entry name" value="Proton_antipo_M"/>
    <property type="match status" value="1"/>
</dbReference>
<dbReference type="InterPro" id="IPR003918">
    <property type="entry name" value="NADH_UbQ_OxRdtase"/>
</dbReference>
<feature type="transmembrane region" description="Helical" evidence="8">
    <location>
        <begin position="280"/>
        <end position="302"/>
    </location>
</feature>
<feature type="transmembrane region" description="Helical" evidence="8">
    <location>
        <begin position="88"/>
        <end position="108"/>
    </location>
</feature>
<keyword evidence="3 7" id="KW-0812">Transmembrane</keyword>
<dbReference type="EMBL" id="MFUR01000007">
    <property type="protein sequence ID" value="OGI86919.1"/>
    <property type="molecule type" value="Genomic_DNA"/>
</dbReference>
<dbReference type="GO" id="GO:0042773">
    <property type="term" value="P:ATP synthesis coupled electron transport"/>
    <property type="evidence" value="ECO:0007669"/>
    <property type="project" value="InterPro"/>
</dbReference>
<keyword evidence="5" id="KW-0560">Oxidoreductase</keyword>
<evidence type="ECO:0000313" key="11">
    <source>
        <dbReference type="Proteomes" id="UP000177001"/>
    </source>
</evidence>
<feature type="domain" description="NADH:quinone oxidoreductase/Mrp antiporter transmembrane" evidence="9">
    <location>
        <begin position="139"/>
        <end position="424"/>
    </location>
</feature>
<dbReference type="PANTHER" id="PTHR42682">
    <property type="entry name" value="HYDROGENASE-4 COMPONENT F"/>
    <property type="match status" value="1"/>
</dbReference>
<protein>
    <recommendedName>
        <fullName evidence="9">NADH:quinone oxidoreductase/Mrp antiporter transmembrane domain-containing protein</fullName>
    </recommendedName>
</protein>
<comment type="subcellular location">
    <subcellularLocation>
        <location evidence="1">Cell membrane</location>
        <topology evidence="1">Multi-pass membrane protein</topology>
    </subcellularLocation>
    <subcellularLocation>
        <location evidence="7">Membrane</location>
        <topology evidence="7">Multi-pass membrane protein</topology>
    </subcellularLocation>
</comment>
<dbReference type="InterPro" id="IPR052175">
    <property type="entry name" value="ComplexI-like_HydComp"/>
</dbReference>
<feature type="transmembrane region" description="Helical" evidence="8">
    <location>
        <begin position="322"/>
        <end position="343"/>
    </location>
</feature>
<keyword evidence="2" id="KW-1003">Cell membrane</keyword>
<feature type="transmembrane region" description="Helical" evidence="8">
    <location>
        <begin position="115"/>
        <end position="135"/>
    </location>
</feature>
<dbReference type="PRINTS" id="PR01437">
    <property type="entry name" value="NUOXDRDTASE4"/>
</dbReference>
<feature type="transmembrane region" description="Helical" evidence="8">
    <location>
        <begin position="64"/>
        <end position="82"/>
    </location>
</feature>
<dbReference type="GO" id="GO:0005886">
    <property type="term" value="C:plasma membrane"/>
    <property type="evidence" value="ECO:0007669"/>
    <property type="project" value="UniProtKB-SubCell"/>
</dbReference>
<feature type="transmembrane region" description="Helical" evidence="8">
    <location>
        <begin position="391"/>
        <end position="411"/>
    </location>
</feature>
<evidence type="ECO:0000256" key="2">
    <source>
        <dbReference type="ARBA" id="ARBA00022475"/>
    </source>
</evidence>
<reference evidence="10 11" key="1">
    <citation type="journal article" date="2016" name="Nat. Commun.">
        <title>Thousands of microbial genomes shed light on interconnected biogeochemical processes in an aquifer system.</title>
        <authorList>
            <person name="Anantharaman K."/>
            <person name="Brown C.T."/>
            <person name="Hug L.A."/>
            <person name="Sharon I."/>
            <person name="Castelle C.J."/>
            <person name="Probst A.J."/>
            <person name="Thomas B.C."/>
            <person name="Singh A."/>
            <person name="Wilkins M.J."/>
            <person name="Karaoz U."/>
            <person name="Brodie E.L."/>
            <person name="Williams K.H."/>
            <person name="Hubbard S.S."/>
            <person name="Banfield J.F."/>
        </authorList>
    </citation>
    <scope>NUCLEOTIDE SEQUENCE [LARGE SCALE GENOMIC DNA]</scope>
</reference>
<evidence type="ECO:0000256" key="1">
    <source>
        <dbReference type="ARBA" id="ARBA00004651"/>
    </source>
</evidence>
<name>A0A1F6WYF1_9BACT</name>
<evidence type="ECO:0000256" key="4">
    <source>
        <dbReference type="ARBA" id="ARBA00022989"/>
    </source>
</evidence>
<keyword evidence="4 8" id="KW-1133">Transmembrane helix</keyword>
<dbReference type="GO" id="GO:0008137">
    <property type="term" value="F:NADH dehydrogenase (ubiquinone) activity"/>
    <property type="evidence" value="ECO:0007669"/>
    <property type="project" value="InterPro"/>
</dbReference>
<dbReference type="AlphaFoldDB" id="A0A1F6WYF1"/>
<gene>
    <name evidence="10" type="ORF">A3A91_00860</name>
</gene>
<organism evidence="10 11">
    <name type="scientific">Candidatus Nomurabacteria bacterium RIFCSPLOWO2_01_FULL_36_16</name>
    <dbReference type="NCBI Taxonomy" id="1801767"/>
    <lineage>
        <taxon>Bacteria</taxon>
        <taxon>Candidatus Nomuraibacteriota</taxon>
    </lineage>
</organism>
<feature type="transmembrane region" description="Helical" evidence="8">
    <location>
        <begin position="141"/>
        <end position="160"/>
    </location>
</feature>
<feature type="transmembrane region" description="Helical" evidence="8">
    <location>
        <begin position="172"/>
        <end position="193"/>
    </location>
</feature>
<proteinExistence type="predicted"/>
<dbReference type="Proteomes" id="UP000177001">
    <property type="component" value="Unassembled WGS sequence"/>
</dbReference>
<evidence type="ECO:0000313" key="10">
    <source>
        <dbReference type="EMBL" id="OGI86919.1"/>
    </source>
</evidence>
<evidence type="ECO:0000256" key="7">
    <source>
        <dbReference type="RuleBase" id="RU000320"/>
    </source>
</evidence>
<accession>A0A1F6WYF1</accession>
<evidence type="ECO:0000256" key="3">
    <source>
        <dbReference type="ARBA" id="ARBA00022692"/>
    </source>
</evidence>
<feature type="transmembrane region" description="Helical" evidence="8">
    <location>
        <begin position="349"/>
        <end position="370"/>
    </location>
</feature>
<feature type="transmembrane region" description="Helical" evidence="8">
    <location>
        <begin position="251"/>
        <end position="268"/>
    </location>
</feature>
<evidence type="ECO:0000256" key="5">
    <source>
        <dbReference type="ARBA" id="ARBA00023002"/>
    </source>
</evidence>
<feature type="transmembrane region" description="Helical" evidence="8">
    <location>
        <begin position="485"/>
        <end position="506"/>
    </location>
</feature>
<comment type="caution">
    <text evidence="10">The sequence shown here is derived from an EMBL/GenBank/DDBJ whole genome shotgun (WGS) entry which is preliminary data.</text>
</comment>
<dbReference type="InterPro" id="IPR001750">
    <property type="entry name" value="ND/Mrp_TM"/>
</dbReference>